<name>A0A506U1K3_9HYPH</name>
<dbReference type="Pfam" id="PF03932">
    <property type="entry name" value="CutC"/>
    <property type="match status" value="1"/>
</dbReference>
<dbReference type="PANTHER" id="PTHR12598:SF0">
    <property type="entry name" value="COPPER HOMEOSTASIS PROTEIN CUTC HOMOLOG"/>
    <property type="match status" value="1"/>
</dbReference>
<gene>
    <name evidence="2" type="primary">cutC</name>
    <name evidence="3" type="ORF">FJU11_12415</name>
</gene>
<dbReference type="AlphaFoldDB" id="A0A506U1K3"/>
<dbReference type="EMBL" id="VHLH01000023">
    <property type="protein sequence ID" value="TPW27141.1"/>
    <property type="molecule type" value="Genomic_DNA"/>
</dbReference>
<dbReference type="PANTHER" id="PTHR12598">
    <property type="entry name" value="COPPER HOMEOSTASIS PROTEIN CUTC"/>
    <property type="match status" value="1"/>
</dbReference>
<evidence type="ECO:0000313" key="3">
    <source>
        <dbReference type="EMBL" id="TPW27141.1"/>
    </source>
</evidence>
<comment type="similarity">
    <text evidence="1 2">Belongs to the CutC family.</text>
</comment>
<dbReference type="InterPro" id="IPR036822">
    <property type="entry name" value="CutC-like_dom_sf"/>
</dbReference>
<evidence type="ECO:0000256" key="2">
    <source>
        <dbReference type="HAMAP-Rule" id="MF_00795"/>
    </source>
</evidence>
<dbReference type="Gene3D" id="3.20.20.380">
    <property type="entry name" value="Copper homeostasis (CutC) domain"/>
    <property type="match status" value="1"/>
</dbReference>
<comment type="caution">
    <text evidence="3">The sequence shown here is derived from an EMBL/GenBank/DDBJ whole genome shotgun (WGS) entry which is preliminary data.</text>
</comment>
<dbReference type="Proteomes" id="UP000320314">
    <property type="component" value="Unassembled WGS sequence"/>
</dbReference>
<dbReference type="RefSeq" id="WP_141167385.1">
    <property type="nucleotide sequence ID" value="NZ_VHLH01000023.1"/>
</dbReference>
<sequence>MHRQWRPGRGCARRASGSDVRTRVLEICVDTAESLTAAIAGGADRIELCSALALGGLTPQRSLMRLAASAPIPVNAMIRPRAGDFVFERGDFDLMRGDIDDTAEAGLAGVVLGASLPDDRLDAASLRALRAHAADLGLSTTLHRAFDLAPDLNGALECAIDLGFERILTSGGAPRATEGLDRLEGLERTARGRIVLMPGAGIRPDTLPAIVRRLPIEELHASASEAAPKVSARARAFGFAPETSRRTSTQIVAELKEAWRKAE</sequence>
<dbReference type="HAMAP" id="MF_00795">
    <property type="entry name" value="CutC"/>
    <property type="match status" value="1"/>
</dbReference>
<accession>A0A506U1K3</accession>
<dbReference type="OrthoDB" id="9815677at2"/>
<protein>
    <recommendedName>
        <fullName evidence="2">PF03932 family protein CutC</fullName>
    </recommendedName>
</protein>
<proteinExistence type="inferred from homology"/>
<dbReference type="GO" id="GO:0005737">
    <property type="term" value="C:cytoplasm"/>
    <property type="evidence" value="ECO:0007669"/>
    <property type="project" value="UniProtKB-SubCell"/>
</dbReference>
<keyword evidence="2" id="KW-0963">Cytoplasm</keyword>
<evidence type="ECO:0000256" key="1">
    <source>
        <dbReference type="ARBA" id="ARBA00007768"/>
    </source>
</evidence>
<organism evidence="3 4">
    <name type="scientific">Pararhizobium mangrovi</name>
    <dbReference type="NCBI Taxonomy" id="2590452"/>
    <lineage>
        <taxon>Bacteria</taxon>
        <taxon>Pseudomonadati</taxon>
        <taxon>Pseudomonadota</taxon>
        <taxon>Alphaproteobacteria</taxon>
        <taxon>Hyphomicrobiales</taxon>
        <taxon>Rhizobiaceae</taxon>
        <taxon>Rhizobium/Agrobacterium group</taxon>
        <taxon>Pararhizobium</taxon>
    </lineage>
</organism>
<comment type="caution">
    <text evidence="2">Once thought to be involved in copper homeostasis, experiments in E.coli have shown this is not the case.</text>
</comment>
<comment type="subcellular location">
    <subcellularLocation>
        <location evidence="2">Cytoplasm</location>
    </subcellularLocation>
</comment>
<dbReference type="SUPFAM" id="SSF110395">
    <property type="entry name" value="CutC-like"/>
    <property type="match status" value="1"/>
</dbReference>
<dbReference type="InterPro" id="IPR005627">
    <property type="entry name" value="CutC-like"/>
</dbReference>
<evidence type="ECO:0000313" key="4">
    <source>
        <dbReference type="Proteomes" id="UP000320314"/>
    </source>
</evidence>
<dbReference type="GO" id="GO:0005507">
    <property type="term" value="F:copper ion binding"/>
    <property type="evidence" value="ECO:0007669"/>
    <property type="project" value="TreeGrafter"/>
</dbReference>
<keyword evidence="4" id="KW-1185">Reference proteome</keyword>
<reference evidence="3 4" key="1">
    <citation type="submission" date="2019-06" db="EMBL/GenBank/DDBJ databases">
        <authorList>
            <person name="Li M."/>
        </authorList>
    </citation>
    <scope>NUCLEOTIDE SEQUENCE [LARGE SCALE GENOMIC DNA]</scope>
    <source>
        <strain evidence="3 4">BGMRC6574</strain>
    </source>
</reference>